<evidence type="ECO:0000259" key="1">
    <source>
        <dbReference type="PROSITE" id="PS51078"/>
    </source>
</evidence>
<dbReference type="STRING" id="455432.AWN90_25305"/>
<dbReference type="Pfam" id="PF01614">
    <property type="entry name" value="IclR_C"/>
    <property type="match status" value="1"/>
</dbReference>
<dbReference type="Gene3D" id="3.30.450.40">
    <property type="match status" value="1"/>
</dbReference>
<protein>
    <recommendedName>
        <fullName evidence="1">IclR-ED domain-containing protein</fullName>
    </recommendedName>
</protein>
<evidence type="ECO:0000313" key="3">
    <source>
        <dbReference type="Proteomes" id="UP000076512"/>
    </source>
</evidence>
<proteinExistence type="predicted"/>
<comment type="caution">
    <text evidence="2">The sequence shown here is derived from an EMBL/GenBank/DDBJ whole genome shotgun (WGS) entry which is preliminary data.</text>
</comment>
<dbReference type="EMBL" id="LWGR01000005">
    <property type="protein sequence ID" value="KZM74398.1"/>
    <property type="molecule type" value="Genomic_DNA"/>
</dbReference>
<accession>A0A161XKK6</accession>
<dbReference type="RefSeq" id="WP_082871342.1">
    <property type="nucleotide sequence ID" value="NZ_JABMCZ010000005.1"/>
</dbReference>
<organism evidence="2 3">
    <name type="scientific">Nocardia terpenica</name>
    <dbReference type="NCBI Taxonomy" id="455432"/>
    <lineage>
        <taxon>Bacteria</taxon>
        <taxon>Bacillati</taxon>
        <taxon>Actinomycetota</taxon>
        <taxon>Actinomycetes</taxon>
        <taxon>Mycobacteriales</taxon>
        <taxon>Nocardiaceae</taxon>
        <taxon>Nocardia</taxon>
    </lineage>
</organism>
<gene>
    <name evidence="2" type="ORF">AWN90_25305</name>
</gene>
<feature type="domain" description="IclR-ED" evidence="1">
    <location>
        <begin position="1"/>
        <end position="101"/>
    </location>
</feature>
<dbReference type="PROSITE" id="PS51078">
    <property type="entry name" value="ICLR_ED"/>
    <property type="match status" value="1"/>
</dbReference>
<dbReference type="InterPro" id="IPR029016">
    <property type="entry name" value="GAF-like_dom_sf"/>
</dbReference>
<keyword evidence="3" id="KW-1185">Reference proteome</keyword>
<dbReference type="Proteomes" id="UP000076512">
    <property type="component" value="Unassembled WGS sequence"/>
</dbReference>
<dbReference type="InterPro" id="IPR014757">
    <property type="entry name" value="Tscrpt_reg_IclR_C"/>
</dbReference>
<dbReference type="AlphaFoldDB" id="A0A161XKK6"/>
<dbReference type="OrthoDB" id="4924204at2"/>
<sequence>MPVPTAIPAGREQAPPALALERVLERIAEVREIGYATADEEFETGLVGVSAPVYGFRDGVLAAINVSAPKQRLGNRLRVAGEFTRTVADQRSAALDAARGRR</sequence>
<evidence type="ECO:0000313" key="2">
    <source>
        <dbReference type="EMBL" id="KZM74398.1"/>
    </source>
</evidence>
<name>A0A161XKK6_9NOCA</name>
<reference evidence="2 3" key="1">
    <citation type="submission" date="2016-04" db="EMBL/GenBank/DDBJ databases">
        <authorList>
            <person name="Evans L.H."/>
            <person name="Alamgir A."/>
            <person name="Owens N."/>
            <person name="Weber N.D."/>
            <person name="Virtaneva K."/>
            <person name="Barbian K."/>
            <person name="Babar A."/>
            <person name="Rosenke K."/>
        </authorList>
    </citation>
    <scope>NUCLEOTIDE SEQUENCE [LARGE SCALE GENOMIC DNA]</scope>
    <source>
        <strain evidence="2 3">IFM 0406</strain>
    </source>
</reference>
<dbReference type="SUPFAM" id="SSF55781">
    <property type="entry name" value="GAF domain-like"/>
    <property type="match status" value="1"/>
</dbReference>